<protein>
    <submittedName>
        <fullName evidence="2">Uncharacterized protein</fullName>
    </submittedName>
</protein>
<reference evidence="2" key="1">
    <citation type="submission" date="2024-02" db="EMBL/GenBank/DDBJ databases">
        <authorList>
            <consortium name="Clinical and Environmental Microbiology Branch: Whole genome sequencing antimicrobial resistance pathogens in the healthcare setting"/>
        </authorList>
    </citation>
    <scope>NUCLEOTIDE SEQUENCE</scope>
    <source>
        <strain evidence="2">2021DK-00143</strain>
    </source>
</reference>
<accession>A0AAI9DP31</accession>
<organism evidence="2">
    <name type="scientific">Pluralibacter gergoviae</name>
    <name type="common">Enterobacter gergoviae</name>
    <dbReference type="NCBI Taxonomy" id="61647"/>
    <lineage>
        <taxon>Bacteria</taxon>
        <taxon>Pseudomonadati</taxon>
        <taxon>Pseudomonadota</taxon>
        <taxon>Gammaproteobacteria</taxon>
        <taxon>Enterobacterales</taxon>
        <taxon>Enterobacteriaceae</taxon>
        <taxon>Pluralibacter</taxon>
    </lineage>
</organism>
<sequence length="111" mass="11928">MMSNAVIRDALMNKSESENLNDELIGEAVLFLLKSKGPITTQSLLTALRAMESSERDPVRRQALASIVAEISDIAVGSGGNADRDSHFGSRKNGFPRFDVSASHAGGKKMH</sequence>
<comment type="caution">
    <text evidence="2">The sequence shown here is derived from an EMBL/GenBank/DDBJ whole genome shotgun (WGS) entry which is preliminary data.</text>
</comment>
<gene>
    <name evidence="2" type="ORF">QEG54_004005</name>
</gene>
<evidence type="ECO:0000313" key="2">
    <source>
        <dbReference type="EMBL" id="EML1473213.1"/>
    </source>
</evidence>
<dbReference type="EMBL" id="ABLOKC030000026">
    <property type="protein sequence ID" value="EML1473213.1"/>
    <property type="molecule type" value="Genomic_DNA"/>
</dbReference>
<feature type="region of interest" description="Disordered" evidence="1">
    <location>
        <begin position="77"/>
        <end position="111"/>
    </location>
</feature>
<name>A0AAI9DP31_PLUGE</name>
<evidence type="ECO:0000256" key="1">
    <source>
        <dbReference type="SAM" id="MobiDB-lite"/>
    </source>
</evidence>
<dbReference type="RefSeq" id="WP_052097941.1">
    <property type="nucleotide sequence ID" value="NZ_CP009450.1"/>
</dbReference>
<proteinExistence type="predicted"/>
<dbReference type="AlphaFoldDB" id="A0AAI9DP31"/>